<dbReference type="EMBL" id="MAEL01000010">
    <property type="protein sequence ID" value="KAF1305715.1"/>
    <property type="molecule type" value="Genomic_DNA"/>
</dbReference>
<sequence>MKLYFVRHGHTEWNESNRIQGSQDVDLSKKGILQAKKLANKLQKKQLTISKIYSSPQKRAIQTAKSISNKLAISTVVKEGLQEINLGLWEGLTWKEVQEDYASEFNVWFHNRRYQIAPEGESYQQLMVRVMSVLEEIIDQNQEDVLIVTHSAVIMCLQCLVHQKAFEQMDHYRVKNTEVIEFDDCTLHLLKSLI</sequence>
<comment type="caution">
    <text evidence="1">The sequence shown here is derived from an EMBL/GenBank/DDBJ whole genome shotgun (WGS) entry which is preliminary data.</text>
</comment>
<dbReference type="InterPro" id="IPR029033">
    <property type="entry name" value="His_PPase_superfam"/>
</dbReference>
<keyword evidence="2" id="KW-1185">Reference proteome</keyword>
<proteinExistence type="predicted"/>
<accession>A0ABQ6Z2U3</accession>
<name>A0ABQ6Z2U3_9ENTE</name>
<evidence type="ECO:0000313" key="1">
    <source>
        <dbReference type="EMBL" id="KAF1305715.1"/>
    </source>
</evidence>
<dbReference type="PIRSF" id="PIRSF000709">
    <property type="entry name" value="6PFK_2-Ptase"/>
    <property type="match status" value="1"/>
</dbReference>
<dbReference type="RefSeq" id="WP_161901033.1">
    <property type="nucleotide sequence ID" value="NZ_MAEL01000010.1"/>
</dbReference>
<dbReference type="Proteomes" id="UP000782705">
    <property type="component" value="Unassembled WGS sequence"/>
</dbReference>
<dbReference type="SMART" id="SM00855">
    <property type="entry name" value="PGAM"/>
    <property type="match status" value="1"/>
</dbReference>
<gene>
    <name evidence="1" type="ORF">BAU17_00250</name>
</gene>
<dbReference type="Gene3D" id="3.40.50.1240">
    <property type="entry name" value="Phosphoglycerate mutase-like"/>
    <property type="match status" value="1"/>
</dbReference>
<dbReference type="CDD" id="cd07067">
    <property type="entry name" value="HP_PGM_like"/>
    <property type="match status" value="1"/>
</dbReference>
<dbReference type="PANTHER" id="PTHR48100">
    <property type="entry name" value="BROAD-SPECIFICITY PHOSPHATASE YOR283W-RELATED"/>
    <property type="match status" value="1"/>
</dbReference>
<dbReference type="InterPro" id="IPR013078">
    <property type="entry name" value="His_Pase_superF_clade-1"/>
</dbReference>
<reference evidence="1 2" key="1">
    <citation type="submission" date="2016-06" db="EMBL/GenBank/DDBJ databases">
        <title>Four novel species of enterococci isolated from chicken manure.</title>
        <authorList>
            <person name="Van Tyne D."/>
        </authorList>
    </citation>
    <scope>NUCLEOTIDE SEQUENCE [LARGE SCALE GENOMIC DNA]</scope>
    <source>
        <strain evidence="1 2">CU12B</strain>
    </source>
</reference>
<organism evidence="1 2">
    <name type="scientific">Candidatus Enterococcus willemsii</name>
    <dbReference type="NCBI Taxonomy" id="1857215"/>
    <lineage>
        <taxon>Bacteria</taxon>
        <taxon>Bacillati</taxon>
        <taxon>Bacillota</taxon>
        <taxon>Bacilli</taxon>
        <taxon>Lactobacillales</taxon>
        <taxon>Enterococcaceae</taxon>
        <taxon>Enterococcus</taxon>
    </lineage>
</organism>
<evidence type="ECO:0000313" key="2">
    <source>
        <dbReference type="Proteomes" id="UP000782705"/>
    </source>
</evidence>
<dbReference type="InterPro" id="IPR050275">
    <property type="entry name" value="PGM_Phosphatase"/>
</dbReference>
<dbReference type="SUPFAM" id="SSF53254">
    <property type="entry name" value="Phosphoglycerate mutase-like"/>
    <property type="match status" value="1"/>
</dbReference>
<dbReference type="PANTHER" id="PTHR48100:SF1">
    <property type="entry name" value="HISTIDINE PHOSPHATASE FAMILY PROTEIN-RELATED"/>
    <property type="match status" value="1"/>
</dbReference>
<dbReference type="Pfam" id="PF00300">
    <property type="entry name" value="His_Phos_1"/>
    <property type="match status" value="1"/>
</dbReference>
<protein>
    <submittedName>
        <fullName evidence="1">Phosphoglycerate mutase</fullName>
    </submittedName>
</protein>